<sequence length="156" mass="17112">MQPLLNTSIRPVWSSIRAPRASVREVLAQYPSALVDAAAMTACELLENAIKYGDEVPAAPTILFRLGLAGGRLDIVTVNDCTDHSSASRLLRRIQPLRDAPNKMDPYIERLQEMLHGPSESANLGLYRIALEGGFSLDATYTDEVVTVTAIRRIYG</sequence>
<organism evidence="1 2">
    <name type="scientific">Sorangium cellulosum</name>
    <name type="common">Polyangium cellulosum</name>
    <dbReference type="NCBI Taxonomy" id="56"/>
    <lineage>
        <taxon>Bacteria</taxon>
        <taxon>Pseudomonadati</taxon>
        <taxon>Myxococcota</taxon>
        <taxon>Polyangia</taxon>
        <taxon>Polyangiales</taxon>
        <taxon>Polyangiaceae</taxon>
        <taxon>Sorangium</taxon>
    </lineage>
</organism>
<gene>
    <name evidence="1" type="ORF">SOCEGT47_055700</name>
</gene>
<evidence type="ECO:0000313" key="1">
    <source>
        <dbReference type="EMBL" id="AUX25028.1"/>
    </source>
</evidence>
<name>A0A4P2Q7E6_SORCE</name>
<dbReference type="AlphaFoldDB" id="A0A4P2Q7E6"/>
<dbReference type="Proteomes" id="UP000295781">
    <property type="component" value="Chromosome"/>
</dbReference>
<reference evidence="1 2" key="1">
    <citation type="submission" date="2015-09" db="EMBL/GenBank/DDBJ databases">
        <title>Sorangium comparison.</title>
        <authorList>
            <person name="Zaburannyi N."/>
            <person name="Bunk B."/>
            <person name="Overmann J."/>
            <person name="Mueller R."/>
        </authorList>
    </citation>
    <scope>NUCLEOTIDE SEQUENCE [LARGE SCALE GENOMIC DNA]</scope>
    <source>
        <strain evidence="1 2">So ceGT47</strain>
    </source>
</reference>
<proteinExistence type="predicted"/>
<accession>A0A4P2Q7E6</accession>
<protein>
    <recommendedName>
        <fullName evidence="3">Histidine kinase/HSP90-like ATPase domain-containing protein</fullName>
    </recommendedName>
</protein>
<evidence type="ECO:0000313" key="2">
    <source>
        <dbReference type="Proteomes" id="UP000295781"/>
    </source>
</evidence>
<dbReference type="RefSeq" id="WP_165373403.1">
    <property type="nucleotide sequence ID" value="NZ_CP012670.1"/>
</dbReference>
<dbReference type="EMBL" id="CP012670">
    <property type="protein sequence ID" value="AUX25028.1"/>
    <property type="molecule type" value="Genomic_DNA"/>
</dbReference>
<dbReference type="InterPro" id="IPR036890">
    <property type="entry name" value="HATPase_C_sf"/>
</dbReference>
<dbReference type="Gene3D" id="3.30.565.10">
    <property type="entry name" value="Histidine kinase-like ATPase, C-terminal domain"/>
    <property type="match status" value="1"/>
</dbReference>
<evidence type="ECO:0008006" key="3">
    <source>
        <dbReference type="Google" id="ProtNLM"/>
    </source>
</evidence>